<accession>M4CPH6</accession>
<dbReference type="AlphaFoldDB" id="M4CPH6"/>
<keyword evidence="8" id="KW-1185">Reference proteome</keyword>
<dbReference type="STRING" id="51351.M4CPH6"/>
<feature type="transmembrane region" description="Helical" evidence="6">
    <location>
        <begin position="30"/>
        <end position="48"/>
    </location>
</feature>
<dbReference type="HOGENOM" id="CLU_035559_1_1_1"/>
<reference evidence="7 8" key="1">
    <citation type="journal article" date="2011" name="Nat. Genet.">
        <title>The genome of the mesopolyploid crop species Brassica rapa.</title>
        <authorList>
            <consortium name="Brassica rapa Genome Sequencing Project Consortium"/>
            <person name="Wang X."/>
            <person name="Wang H."/>
            <person name="Wang J."/>
            <person name="Sun R."/>
            <person name="Wu J."/>
            <person name="Liu S."/>
            <person name="Bai Y."/>
            <person name="Mun J.H."/>
            <person name="Bancroft I."/>
            <person name="Cheng F."/>
            <person name="Huang S."/>
            <person name="Li X."/>
            <person name="Hua W."/>
            <person name="Wang J."/>
            <person name="Wang X."/>
            <person name="Freeling M."/>
            <person name="Pires J.C."/>
            <person name="Paterson A.H."/>
            <person name="Chalhoub B."/>
            <person name="Wang B."/>
            <person name="Hayward A."/>
            <person name="Sharpe A.G."/>
            <person name="Park B.S."/>
            <person name="Weisshaar B."/>
            <person name="Liu B."/>
            <person name="Li B."/>
            <person name="Liu B."/>
            <person name="Tong C."/>
            <person name="Song C."/>
            <person name="Duran C."/>
            <person name="Peng C."/>
            <person name="Geng C."/>
            <person name="Koh C."/>
            <person name="Lin C."/>
            <person name="Edwards D."/>
            <person name="Mu D."/>
            <person name="Shen D."/>
            <person name="Soumpourou E."/>
            <person name="Li F."/>
            <person name="Fraser F."/>
            <person name="Conant G."/>
            <person name="Lassalle G."/>
            <person name="King G.J."/>
            <person name="Bonnema G."/>
            <person name="Tang H."/>
            <person name="Wang H."/>
            <person name="Belcram H."/>
            <person name="Zhou H."/>
            <person name="Hirakawa H."/>
            <person name="Abe H."/>
            <person name="Guo H."/>
            <person name="Wang H."/>
            <person name="Jin H."/>
            <person name="Parkin I.A."/>
            <person name="Batley J."/>
            <person name="Kim J.S."/>
            <person name="Just J."/>
            <person name="Li J."/>
            <person name="Xu J."/>
            <person name="Deng J."/>
            <person name="Kim J.A."/>
            <person name="Li J."/>
            <person name="Yu J."/>
            <person name="Meng J."/>
            <person name="Wang J."/>
            <person name="Min J."/>
            <person name="Poulain J."/>
            <person name="Wang J."/>
            <person name="Hatakeyama K."/>
            <person name="Wu K."/>
            <person name="Wang L."/>
            <person name="Fang L."/>
            <person name="Trick M."/>
            <person name="Links M.G."/>
            <person name="Zhao M."/>
            <person name="Jin M."/>
            <person name="Ramchiary N."/>
            <person name="Drou N."/>
            <person name="Berkman P.J."/>
            <person name="Cai Q."/>
            <person name="Huang Q."/>
            <person name="Li R."/>
            <person name="Tabata S."/>
            <person name="Cheng S."/>
            <person name="Zhang S."/>
            <person name="Zhang S."/>
            <person name="Huang S."/>
            <person name="Sato S."/>
            <person name="Sun S."/>
            <person name="Kwon S.J."/>
            <person name="Choi S.R."/>
            <person name="Lee T.H."/>
            <person name="Fan W."/>
            <person name="Zhao X."/>
            <person name="Tan X."/>
            <person name="Xu X."/>
            <person name="Wang Y."/>
            <person name="Qiu Y."/>
            <person name="Yin Y."/>
            <person name="Li Y."/>
            <person name="Du Y."/>
            <person name="Liao Y."/>
            <person name="Lim Y."/>
            <person name="Narusaka Y."/>
            <person name="Wang Y."/>
            <person name="Wang Z."/>
            <person name="Li Z."/>
            <person name="Wang Z."/>
            <person name="Xiong Z."/>
            <person name="Zhang Z."/>
        </authorList>
    </citation>
    <scope>NUCLEOTIDE SEQUENCE [LARGE SCALE GENOMIC DNA]</scope>
    <source>
        <strain evidence="7 8">cv. Chiifu-401-42</strain>
    </source>
</reference>
<dbReference type="eggNOG" id="ENOG502QQ6S">
    <property type="taxonomic scope" value="Eukaryota"/>
</dbReference>
<dbReference type="PANTHER" id="PTHR31042:SF84">
    <property type="match status" value="1"/>
</dbReference>
<dbReference type="Pfam" id="PF02485">
    <property type="entry name" value="Branch"/>
    <property type="match status" value="2"/>
</dbReference>
<name>M4CPH6_BRACM</name>
<keyword evidence="3" id="KW-0808">Transferase</keyword>
<dbReference type="Gramene" id="Bra006114.1">
    <property type="protein sequence ID" value="Bra006114.1-P"/>
    <property type="gene ID" value="Bra006114"/>
</dbReference>
<dbReference type="GO" id="GO:0016020">
    <property type="term" value="C:membrane"/>
    <property type="evidence" value="ECO:0007669"/>
    <property type="project" value="UniProtKB-SubCell"/>
</dbReference>
<keyword evidence="6" id="KW-0812">Transmembrane</keyword>
<evidence type="ECO:0000256" key="1">
    <source>
        <dbReference type="ARBA" id="ARBA00004606"/>
    </source>
</evidence>
<dbReference type="InParanoid" id="M4CPH6"/>
<keyword evidence="2" id="KW-0328">Glycosyltransferase</keyword>
<reference evidence="7" key="3">
    <citation type="submission" date="2023-03" db="UniProtKB">
        <authorList>
            <consortium name="EnsemblPlants"/>
        </authorList>
    </citation>
    <scope>IDENTIFICATION</scope>
    <source>
        <strain evidence="7">cv. Chiifu-401-42</strain>
    </source>
</reference>
<keyword evidence="5" id="KW-0325">Glycoprotein</keyword>
<keyword evidence="6" id="KW-1133">Transmembrane helix</keyword>
<dbReference type="OMA" id="RMNMCEA"/>
<comment type="subcellular location">
    <subcellularLocation>
        <location evidence="1">Membrane</location>
        <topology evidence="1">Single-pass type II membrane protein</topology>
    </subcellularLocation>
</comment>
<keyword evidence="4 6" id="KW-0472">Membrane</keyword>
<evidence type="ECO:0000313" key="7">
    <source>
        <dbReference type="EnsemblPlants" id="Bra006114.1-P"/>
    </source>
</evidence>
<organism evidence="7 8">
    <name type="scientific">Brassica campestris</name>
    <name type="common">Field mustard</name>
    <dbReference type="NCBI Taxonomy" id="3711"/>
    <lineage>
        <taxon>Eukaryota</taxon>
        <taxon>Viridiplantae</taxon>
        <taxon>Streptophyta</taxon>
        <taxon>Embryophyta</taxon>
        <taxon>Tracheophyta</taxon>
        <taxon>Spermatophyta</taxon>
        <taxon>Magnoliopsida</taxon>
        <taxon>eudicotyledons</taxon>
        <taxon>Gunneridae</taxon>
        <taxon>Pentapetalae</taxon>
        <taxon>rosids</taxon>
        <taxon>malvids</taxon>
        <taxon>Brassicales</taxon>
        <taxon>Brassicaceae</taxon>
        <taxon>Brassiceae</taxon>
        <taxon>Brassica</taxon>
    </lineage>
</organism>
<protein>
    <submittedName>
        <fullName evidence="7">Uncharacterized protein</fullName>
    </submittedName>
</protein>
<dbReference type="InterPro" id="IPR003406">
    <property type="entry name" value="Glyco_trans_14"/>
</dbReference>
<dbReference type="EnsemblPlants" id="Bra006114.1">
    <property type="protein sequence ID" value="Bra006114.1-P"/>
    <property type="gene ID" value="Bra006114"/>
</dbReference>
<evidence type="ECO:0000313" key="8">
    <source>
        <dbReference type="Proteomes" id="UP000011750"/>
    </source>
</evidence>
<evidence type="ECO:0000256" key="2">
    <source>
        <dbReference type="ARBA" id="ARBA00022676"/>
    </source>
</evidence>
<dbReference type="InterPro" id="IPR044174">
    <property type="entry name" value="BC10-like"/>
</dbReference>
<proteinExistence type="predicted"/>
<evidence type="ECO:0000256" key="6">
    <source>
        <dbReference type="SAM" id="Phobius"/>
    </source>
</evidence>
<sequence>MQSMVVQLEEGKENGISVRTEQYKSFRPQLLLVLGLFLAGGVTIFIISTNKYTGLQSVVTTVTSSFVPRREEEPDGLSKWIQPPGVLMHNMSDEELLWRASFWPRRKGYPFKRVPKIAFMFLTRGPLPLASLWERFLKGHKGLYSVYIHPHPSYTAKFPADSVFYQRQIPSQLAQWGRMNMCEAERRLLANALLDISNEWFVLVSESCIPLFNFTTIYTYLSQSKHSFMDAFDDNGPFGRGRYNDNMEPQVPIAKWRKGSQWPACYSDEHYFPTMLTIEKPMALANRSVTWTDWSRGGSHPATFGESDITENFFQKIFDGVNCTYNGRNTSMCYLFARKFAPSALEPLLHIAPKIMGF</sequence>
<dbReference type="Proteomes" id="UP000011750">
    <property type="component" value="Chromosome A03"/>
</dbReference>
<dbReference type="PANTHER" id="PTHR31042">
    <property type="entry name" value="CORE-2/I-BRANCHING BETA-1,6-N-ACETYLGLUCOSAMINYLTRANSFERASE FAMILY PROTEIN-RELATED"/>
    <property type="match status" value="1"/>
</dbReference>
<evidence type="ECO:0000256" key="4">
    <source>
        <dbReference type="ARBA" id="ARBA00023136"/>
    </source>
</evidence>
<reference evidence="7 8" key="2">
    <citation type="journal article" date="2018" name="Hortic Res">
        <title>Improved Brassica rapa reference genome by single-molecule sequencing and chromosome conformation capture technologies.</title>
        <authorList>
            <person name="Zhang L."/>
            <person name="Cai X."/>
            <person name="Wu J."/>
            <person name="Liu M."/>
            <person name="Grob S."/>
            <person name="Cheng F."/>
            <person name="Liang J."/>
            <person name="Cai C."/>
            <person name="Liu Z."/>
            <person name="Liu B."/>
            <person name="Wang F."/>
            <person name="Li S."/>
            <person name="Liu F."/>
            <person name="Li X."/>
            <person name="Cheng L."/>
            <person name="Yang W."/>
            <person name="Li M.H."/>
            <person name="Grossniklaus U."/>
            <person name="Zheng H."/>
            <person name="Wang X."/>
        </authorList>
    </citation>
    <scope>NUCLEOTIDE SEQUENCE [LARGE SCALE GENOMIC DNA]</scope>
    <source>
        <strain evidence="7 8">cv. Chiifu-401-42</strain>
    </source>
</reference>
<evidence type="ECO:0000256" key="3">
    <source>
        <dbReference type="ARBA" id="ARBA00022679"/>
    </source>
</evidence>
<dbReference type="GO" id="GO:0016757">
    <property type="term" value="F:glycosyltransferase activity"/>
    <property type="evidence" value="ECO:0007669"/>
    <property type="project" value="UniProtKB-KW"/>
</dbReference>
<evidence type="ECO:0000256" key="5">
    <source>
        <dbReference type="ARBA" id="ARBA00023180"/>
    </source>
</evidence>